<name>A0A1G2P1D7_9BACT</name>
<proteinExistence type="predicted"/>
<gene>
    <name evidence="1" type="ORF">A3H68_03420</name>
</gene>
<sequence>MSSPELERQPLPENGVGETEIYGKAQWEVGLQKIIDDAPDKMREEFEQNGQKQPWTEVFRGRLALFGARLEILSLQRKMTRDLFLEVSGKLNDLLRQVESIHGEYELNGQQPPEEKKREVLKKFGELIR</sequence>
<accession>A0A1G2P1D7</accession>
<evidence type="ECO:0000313" key="2">
    <source>
        <dbReference type="Proteomes" id="UP000176429"/>
    </source>
</evidence>
<organism evidence="1 2">
    <name type="scientific">Candidatus Taylorbacteria bacterium RIFCSPLOWO2_02_FULL_46_40</name>
    <dbReference type="NCBI Taxonomy" id="1802329"/>
    <lineage>
        <taxon>Bacteria</taxon>
        <taxon>Candidatus Tayloriibacteriota</taxon>
    </lineage>
</organism>
<comment type="caution">
    <text evidence="1">The sequence shown here is derived from an EMBL/GenBank/DDBJ whole genome shotgun (WGS) entry which is preliminary data.</text>
</comment>
<dbReference type="EMBL" id="MHSH01000011">
    <property type="protein sequence ID" value="OHA42138.1"/>
    <property type="molecule type" value="Genomic_DNA"/>
</dbReference>
<dbReference type="Proteomes" id="UP000176429">
    <property type="component" value="Unassembled WGS sequence"/>
</dbReference>
<dbReference type="AlphaFoldDB" id="A0A1G2P1D7"/>
<reference evidence="1 2" key="1">
    <citation type="journal article" date="2016" name="Nat. Commun.">
        <title>Thousands of microbial genomes shed light on interconnected biogeochemical processes in an aquifer system.</title>
        <authorList>
            <person name="Anantharaman K."/>
            <person name="Brown C.T."/>
            <person name="Hug L.A."/>
            <person name="Sharon I."/>
            <person name="Castelle C.J."/>
            <person name="Probst A.J."/>
            <person name="Thomas B.C."/>
            <person name="Singh A."/>
            <person name="Wilkins M.J."/>
            <person name="Karaoz U."/>
            <person name="Brodie E.L."/>
            <person name="Williams K.H."/>
            <person name="Hubbard S.S."/>
            <person name="Banfield J.F."/>
        </authorList>
    </citation>
    <scope>NUCLEOTIDE SEQUENCE [LARGE SCALE GENOMIC DNA]</scope>
</reference>
<evidence type="ECO:0000313" key="1">
    <source>
        <dbReference type="EMBL" id="OHA42138.1"/>
    </source>
</evidence>
<protein>
    <submittedName>
        <fullName evidence="1">Uncharacterized protein</fullName>
    </submittedName>
</protein>